<protein>
    <submittedName>
        <fullName evidence="1">DNA gyrase subunit A</fullName>
    </submittedName>
</protein>
<dbReference type="GO" id="GO:0003677">
    <property type="term" value="F:DNA binding"/>
    <property type="evidence" value="ECO:0007669"/>
    <property type="project" value="InterPro"/>
</dbReference>
<gene>
    <name evidence="1" type="primary">gyrA_74</name>
    <name evidence="1" type="ORF">SDC9_158286</name>
</gene>
<organism evidence="1">
    <name type="scientific">bioreactor metagenome</name>
    <dbReference type="NCBI Taxonomy" id="1076179"/>
    <lineage>
        <taxon>unclassified sequences</taxon>
        <taxon>metagenomes</taxon>
        <taxon>ecological metagenomes</taxon>
    </lineage>
</organism>
<dbReference type="PANTHER" id="PTHR43493:SF1">
    <property type="entry name" value="DNA TOPOISOMERASE 4 SUBUNIT A"/>
    <property type="match status" value="1"/>
</dbReference>
<dbReference type="PANTHER" id="PTHR43493">
    <property type="entry name" value="DNA GYRASE/TOPOISOMERASE SUBUNIT A"/>
    <property type="match status" value="1"/>
</dbReference>
<dbReference type="GO" id="GO:0009330">
    <property type="term" value="C:DNA topoisomerase type II (double strand cut, ATP-hydrolyzing) complex"/>
    <property type="evidence" value="ECO:0007669"/>
    <property type="project" value="TreeGrafter"/>
</dbReference>
<dbReference type="AlphaFoldDB" id="A0A645F9D8"/>
<reference evidence="1" key="1">
    <citation type="submission" date="2019-08" db="EMBL/GenBank/DDBJ databases">
        <authorList>
            <person name="Kucharzyk K."/>
            <person name="Murdoch R.W."/>
            <person name="Higgins S."/>
            <person name="Loffler F."/>
        </authorList>
    </citation>
    <scope>NUCLEOTIDE SEQUENCE</scope>
</reference>
<dbReference type="GO" id="GO:0006265">
    <property type="term" value="P:DNA topological change"/>
    <property type="evidence" value="ECO:0007669"/>
    <property type="project" value="InterPro"/>
</dbReference>
<dbReference type="EMBL" id="VSSQ01057177">
    <property type="protein sequence ID" value="MPN10988.1"/>
    <property type="molecule type" value="Genomic_DNA"/>
</dbReference>
<dbReference type="InterPro" id="IPR035516">
    <property type="entry name" value="Gyrase/topoIV_suA_C"/>
</dbReference>
<accession>A0A645F9D8</accession>
<dbReference type="Gene3D" id="2.120.10.90">
    <property type="entry name" value="DNA gyrase/topoisomerase IV, subunit A, C-terminal"/>
    <property type="match status" value="1"/>
</dbReference>
<dbReference type="SUPFAM" id="SSF101904">
    <property type="entry name" value="GyrA/ParC C-terminal domain-like"/>
    <property type="match status" value="1"/>
</dbReference>
<dbReference type="InterPro" id="IPR006691">
    <property type="entry name" value="GyrA/parC_rep"/>
</dbReference>
<dbReference type="GO" id="GO:0003918">
    <property type="term" value="F:DNA topoisomerase type II (double strand cut, ATP-hydrolyzing) activity"/>
    <property type="evidence" value="ECO:0007669"/>
    <property type="project" value="TreeGrafter"/>
</dbReference>
<keyword evidence="1" id="KW-0413">Isomerase</keyword>
<sequence length="237" mass="25971">MLSLAVEELPETRATTRAANLASLLPFEKNEKIIALYSDDEEGDYLFYLRDGNIKRTPAAEYRVRVKRTVAVALRDKDRVLSIEKYEPKSILMVTKLGMSIRFAADTIPAMGRVSGGVKCVKLDKGDDVLFAALVPDEAEVLTVTDKGFGKRSPMFDYDLQGRNGKGLKAFDLKKNGSNGTCIAAVAVLTEQKTITLLQRHGGRTAIHTGEVRIEPRASKGNMLVAVVLDDDVIGIE</sequence>
<name>A0A645F9D8_9ZZZZ</name>
<dbReference type="GO" id="GO:0005524">
    <property type="term" value="F:ATP binding"/>
    <property type="evidence" value="ECO:0007669"/>
    <property type="project" value="InterPro"/>
</dbReference>
<proteinExistence type="predicted"/>
<dbReference type="Pfam" id="PF03989">
    <property type="entry name" value="DNA_gyraseA_C"/>
    <property type="match status" value="3"/>
</dbReference>
<evidence type="ECO:0000313" key="1">
    <source>
        <dbReference type="EMBL" id="MPN10988.1"/>
    </source>
</evidence>
<comment type="caution">
    <text evidence="1">The sequence shown here is derived from an EMBL/GenBank/DDBJ whole genome shotgun (WGS) entry which is preliminary data.</text>
</comment>
<dbReference type="GO" id="GO:0005737">
    <property type="term" value="C:cytoplasm"/>
    <property type="evidence" value="ECO:0007669"/>
    <property type="project" value="TreeGrafter"/>
</dbReference>
<dbReference type="InterPro" id="IPR050220">
    <property type="entry name" value="Type_II_DNA_Topoisomerases"/>
</dbReference>